<dbReference type="CDD" id="cd00051">
    <property type="entry name" value="EFh"/>
    <property type="match status" value="2"/>
</dbReference>
<dbReference type="Pfam" id="PF13499">
    <property type="entry name" value="EF-hand_7"/>
    <property type="match status" value="1"/>
</dbReference>
<dbReference type="PROSITE" id="PS50222">
    <property type="entry name" value="EF_HAND_2"/>
    <property type="match status" value="3"/>
</dbReference>
<keyword evidence="3" id="KW-0677">Repeat</keyword>
<feature type="domain" description="EF-hand" evidence="6">
    <location>
        <begin position="87"/>
        <end position="122"/>
    </location>
</feature>
<protein>
    <recommendedName>
        <fullName evidence="6">EF-hand domain-containing protein</fullName>
    </recommendedName>
</protein>
<evidence type="ECO:0000256" key="2">
    <source>
        <dbReference type="ARBA" id="ARBA00022723"/>
    </source>
</evidence>
<dbReference type="InterPro" id="IPR002048">
    <property type="entry name" value="EF_hand_dom"/>
</dbReference>
<dbReference type="InterPro" id="IPR011992">
    <property type="entry name" value="EF-hand-dom_pair"/>
</dbReference>
<sequence length="197" mass="22818">MGQTQSEAEDKELDLSEIQNLYKTFIMECPSGSLYLHEFKKIFGVKSGPSPESLYLENVFRSFDENGDNTLDFIEYVAALHLVLRGKLEDKLRWSFKVFDNDGNGRLDREEISRIIRIIYKIKECNVTDEDGNILSLEEVCDRVVERVDENNDGDISLDEFLEGAHCDTWVKEFLSLEVNPSGWVQNIRKEEELHCL</sequence>
<evidence type="ECO:0000313" key="8">
    <source>
        <dbReference type="Proteomes" id="UP000694621"/>
    </source>
</evidence>
<feature type="domain" description="EF-hand" evidence="6">
    <location>
        <begin position="51"/>
        <end position="86"/>
    </location>
</feature>
<dbReference type="GO" id="GO:0008048">
    <property type="term" value="F:calcium sensitive guanylate cyclase activator activity"/>
    <property type="evidence" value="ECO:0007669"/>
    <property type="project" value="TreeGrafter"/>
</dbReference>
<keyword evidence="1" id="KW-0519">Myristate</keyword>
<dbReference type="Ensembl" id="ENSAMXT00005002767.1">
    <property type="protein sequence ID" value="ENSAMXP00005002475.1"/>
    <property type="gene ID" value="ENSAMXG00005001388.1"/>
</dbReference>
<keyword evidence="5" id="KW-0449">Lipoprotein</keyword>
<dbReference type="GO" id="GO:0001917">
    <property type="term" value="C:photoreceptor inner segment"/>
    <property type="evidence" value="ECO:0007669"/>
    <property type="project" value="TreeGrafter"/>
</dbReference>
<dbReference type="PROSITE" id="PS00018">
    <property type="entry name" value="EF_HAND_1"/>
    <property type="match status" value="3"/>
</dbReference>
<dbReference type="GO" id="GO:0005509">
    <property type="term" value="F:calcium ion binding"/>
    <property type="evidence" value="ECO:0007669"/>
    <property type="project" value="InterPro"/>
</dbReference>
<reference evidence="7" key="1">
    <citation type="submission" date="2025-08" db="UniProtKB">
        <authorList>
            <consortium name="Ensembl"/>
        </authorList>
    </citation>
    <scope>IDENTIFICATION</scope>
</reference>
<dbReference type="GO" id="GO:0120199">
    <property type="term" value="C:cone photoreceptor outer segment"/>
    <property type="evidence" value="ECO:0007669"/>
    <property type="project" value="TreeGrafter"/>
</dbReference>
<feature type="domain" description="EF-hand" evidence="6">
    <location>
        <begin position="136"/>
        <end position="171"/>
    </location>
</feature>
<evidence type="ECO:0000256" key="4">
    <source>
        <dbReference type="ARBA" id="ARBA00022837"/>
    </source>
</evidence>
<evidence type="ECO:0000256" key="3">
    <source>
        <dbReference type="ARBA" id="ARBA00022737"/>
    </source>
</evidence>
<dbReference type="Pfam" id="PF13202">
    <property type="entry name" value="EF-hand_5"/>
    <property type="match status" value="1"/>
</dbReference>
<dbReference type="PANTHER" id="PTHR23055">
    <property type="entry name" value="CALCIUM BINDING PROTEINS"/>
    <property type="match status" value="1"/>
</dbReference>
<proteinExistence type="predicted"/>
<dbReference type="Proteomes" id="UP000694621">
    <property type="component" value="Unplaced"/>
</dbReference>
<dbReference type="InterPro" id="IPR028846">
    <property type="entry name" value="Recoverin"/>
</dbReference>
<evidence type="ECO:0000259" key="6">
    <source>
        <dbReference type="PROSITE" id="PS50222"/>
    </source>
</evidence>
<dbReference type="AlphaFoldDB" id="A0A8B9GU09"/>
<dbReference type="InterPro" id="IPR018247">
    <property type="entry name" value="EF_Hand_1_Ca_BS"/>
</dbReference>
<accession>A0A8B9GU09</accession>
<dbReference type="PRINTS" id="PR00450">
    <property type="entry name" value="RECOVERIN"/>
</dbReference>
<keyword evidence="4" id="KW-0106">Calcium</keyword>
<keyword evidence="2" id="KW-0479">Metal-binding</keyword>
<name>A0A8B9GU09_ASTMX</name>
<dbReference type="Gene3D" id="1.10.238.10">
    <property type="entry name" value="EF-hand"/>
    <property type="match status" value="2"/>
</dbReference>
<dbReference type="SUPFAM" id="SSF47473">
    <property type="entry name" value="EF-hand"/>
    <property type="match status" value="1"/>
</dbReference>
<evidence type="ECO:0000313" key="7">
    <source>
        <dbReference type="Ensembl" id="ENSAMXP00005002475.1"/>
    </source>
</evidence>
<dbReference type="SMART" id="SM00054">
    <property type="entry name" value="EFh"/>
    <property type="match status" value="3"/>
</dbReference>
<evidence type="ECO:0000256" key="5">
    <source>
        <dbReference type="ARBA" id="ARBA00023288"/>
    </source>
</evidence>
<dbReference type="PANTHER" id="PTHR23055:SF168">
    <property type="entry name" value="GUANYLATE CYCLASE ACTIVATING PROTEIN 7"/>
    <property type="match status" value="1"/>
</dbReference>
<dbReference type="FunFam" id="1.10.238.10:FF:000052">
    <property type="entry name" value="Guanylate cyclase activator 1A"/>
    <property type="match status" value="1"/>
</dbReference>
<evidence type="ECO:0000256" key="1">
    <source>
        <dbReference type="ARBA" id="ARBA00022707"/>
    </source>
</evidence>
<organism evidence="7 8">
    <name type="scientific">Astyanax mexicanus</name>
    <name type="common">Blind cave fish</name>
    <name type="synonym">Astyanax fasciatus mexicanus</name>
    <dbReference type="NCBI Taxonomy" id="7994"/>
    <lineage>
        <taxon>Eukaryota</taxon>
        <taxon>Metazoa</taxon>
        <taxon>Chordata</taxon>
        <taxon>Craniata</taxon>
        <taxon>Vertebrata</taxon>
        <taxon>Euteleostomi</taxon>
        <taxon>Actinopterygii</taxon>
        <taxon>Neopterygii</taxon>
        <taxon>Teleostei</taxon>
        <taxon>Ostariophysi</taxon>
        <taxon>Characiformes</taxon>
        <taxon>Characoidei</taxon>
        <taxon>Acestrorhamphidae</taxon>
        <taxon>Acestrorhamphinae</taxon>
        <taxon>Astyanax</taxon>
    </lineage>
</organism>
<dbReference type="GO" id="GO:0007601">
    <property type="term" value="P:visual perception"/>
    <property type="evidence" value="ECO:0007669"/>
    <property type="project" value="TreeGrafter"/>
</dbReference>